<evidence type="ECO:0000256" key="7">
    <source>
        <dbReference type="SAM" id="MobiDB-lite"/>
    </source>
</evidence>
<evidence type="ECO:0000256" key="1">
    <source>
        <dbReference type="ARBA" id="ARBA00022723"/>
    </source>
</evidence>
<comment type="similarity">
    <text evidence="6">Belongs to the Mrp/NBP35 ATP-binding proteins family.</text>
</comment>
<evidence type="ECO:0000313" key="9">
    <source>
        <dbReference type="EMBL" id="MFC7291869.1"/>
    </source>
</evidence>
<feature type="domain" description="MIP18 family-like" evidence="8">
    <location>
        <begin position="9"/>
        <end position="85"/>
    </location>
</feature>
<keyword evidence="3 6" id="KW-0067">ATP-binding</keyword>
<keyword evidence="5 6" id="KW-0411">Iron-sulfur</keyword>
<dbReference type="EMBL" id="JBHTBR010000005">
    <property type="protein sequence ID" value="MFC7291869.1"/>
    <property type="molecule type" value="Genomic_DNA"/>
</dbReference>
<dbReference type="Proteomes" id="UP001596492">
    <property type="component" value="Unassembled WGS sequence"/>
</dbReference>
<evidence type="ECO:0000256" key="6">
    <source>
        <dbReference type="HAMAP-Rule" id="MF_02040"/>
    </source>
</evidence>
<dbReference type="InterPro" id="IPR033756">
    <property type="entry name" value="YlxH/NBP35"/>
</dbReference>
<gene>
    <name evidence="9" type="ORF">ACFQS8_09600</name>
</gene>
<keyword evidence="1 6" id="KW-0479">Metal-binding</keyword>
<dbReference type="GO" id="GO:0005524">
    <property type="term" value="F:ATP binding"/>
    <property type="evidence" value="ECO:0007669"/>
    <property type="project" value="UniProtKB-KW"/>
</dbReference>
<accession>A0ABW2IL44</accession>
<dbReference type="PANTHER" id="PTHR42961:SF2">
    <property type="entry name" value="IRON-SULFUR PROTEIN NUBPL"/>
    <property type="match status" value="1"/>
</dbReference>
<dbReference type="InterPro" id="IPR027417">
    <property type="entry name" value="P-loop_NTPase"/>
</dbReference>
<keyword evidence="4 6" id="KW-0408">Iron</keyword>
<dbReference type="InterPro" id="IPR019591">
    <property type="entry name" value="Mrp/NBP35_ATP-bd"/>
</dbReference>
<dbReference type="InterPro" id="IPR034904">
    <property type="entry name" value="FSCA_dom_sf"/>
</dbReference>
<feature type="binding site" evidence="6">
    <location>
        <begin position="161"/>
        <end position="168"/>
    </location>
    <ligand>
        <name>ATP</name>
        <dbReference type="ChEBI" id="CHEBI:30616"/>
    </ligand>
</feature>
<dbReference type="Gene3D" id="3.40.50.300">
    <property type="entry name" value="P-loop containing nucleotide triphosphate hydrolases"/>
    <property type="match status" value="1"/>
</dbReference>
<dbReference type="Gene3D" id="3.30.300.130">
    <property type="entry name" value="Fe-S cluster assembly (FSCA)"/>
    <property type="match status" value="1"/>
</dbReference>
<dbReference type="SUPFAM" id="SSF52540">
    <property type="entry name" value="P-loop containing nucleoside triphosphate hydrolases"/>
    <property type="match status" value="1"/>
</dbReference>
<dbReference type="InterPro" id="IPR044304">
    <property type="entry name" value="NUBPL-like"/>
</dbReference>
<keyword evidence="10" id="KW-1185">Reference proteome</keyword>
<dbReference type="HAMAP" id="MF_02040">
    <property type="entry name" value="Mrp_NBP35"/>
    <property type="match status" value="1"/>
</dbReference>
<dbReference type="Pfam" id="PF10609">
    <property type="entry name" value="ParA"/>
    <property type="match status" value="1"/>
</dbReference>
<protein>
    <recommendedName>
        <fullName evidence="6">Iron-sulfur cluster carrier protein</fullName>
    </recommendedName>
</protein>
<dbReference type="SUPFAM" id="SSF117916">
    <property type="entry name" value="Fe-S cluster assembly (FSCA) domain-like"/>
    <property type="match status" value="1"/>
</dbReference>
<evidence type="ECO:0000259" key="8">
    <source>
        <dbReference type="Pfam" id="PF01883"/>
    </source>
</evidence>
<dbReference type="PANTHER" id="PTHR42961">
    <property type="entry name" value="IRON-SULFUR PROTEIN NUBPL"/>
    <property type="match status" value="1"/>
</dbReference>
<comment type="caution">
    <text evidence="9">The sequence shown here is derived from an EMBL/GenBank/DDBJ whole genome shotgun (WGS) entry which is preliminary data.</text>
</comment>
<evidence type="ECO:0000256" key="2">
    <source>
        <dbReference type="ARBA" id="ARBA00022741"/>
    </source>
</evidence>
<evidence type="ECO:0000256" key="3">
    <source>
        <dbReference type="ARBA" id="ARBA00022840"/>
    </source>
</evidence>
<proteinExistence type="inferred from homology"/>
<feature type="region of interest" description="Disordered" evidence="7">
    <location>
        <begin position="90"/>
        <end position="147"/>
    </location>
</feature>
<organism evidence="9 10">
    <name type="scientific">Hirschia litorea</name>
    <dbReference type="NCBI Taxonomy" id="1199156"/>
    <lineage>
        <taxon>Bacteria</taxon>
        <taxon>Pseudomonadati</taxon>
        <taxon>Pseudomonadota</taxon>
        <taxon>Alphaproteobacteria</taxon>
        <taxon>Hyphomonadales</taxon>
        <taxon>Hyphomonadaceae</taxon>
        <taxon>Hirschia</taxon>
    </lineage>
</organism>
<evidence type="ECO:0000256" key="5">
    <source>
        <dbReference type="ARBA" id="ARBA00023014"/>
    </source>
</evidence>
<evidence type="ECO:0000256" key="4">
    <source>
        <dbReference type="ARBA" id="ARBA00023004"/>
    </source>
</evidence>
<dbReference type="RefSeq" id="WP_382167107.1">
    <property type="nucleotide sequence ID" value="NZ_JBHTBR010000005.1"/>
</dbReference>
<keyword evidence="6" id="KW-0378">Hydrolase</keyword>
<keyword evidence="2 6" id="KW-0547">Nucleotide-binding</keyword>
<dbReference type="InterPro" id="IPR002744">
    <property type="entry name" value="MIP18-like"/>
</dbReference>
<evidence type="ECO:0000313" key="10">
    <source>
        <dbReference type="Proteomes" id="UP001596492"/>
    </source>
</evidence>
<reference evidence="10" key="1">
    <citation type="journal article" date="2019" name="Int. J. Syst. Evol. Microbiol.">
        <title>The Global Catalogue of Microorganisms (GCM) 10K type strain sequencing project: providing services to taxonomists for standard genome sequencing and annotation.</title>
        <authorList>
            <consortium name="The Broad Institute Genomics Platform"/>
            <consortium name="The Broad Institute Genome Sequencing Center for Infectious Disease"/>
            <person name="Wu L."/>
            <person name="Ma J."/>
        </authorList>
    </citation>
    <scope>NUCLEOTIDE SEQUENCE [LARGE SCALE GENOMIC DNA]</scope>
    <source>
        <strain evidence="10">CCUG 51308</strain>
    </source>
</reference>
<comment type="function">
    <text evidence="6">Binds and transfers iron-sulfur (Fe-S) clusters to target apoproteins. Can hydrolyze ATP.</text>
</comment>
<name>A0ABW2IL44_9PROT</name>
<dbReference type="CDD" id="cd02037">
    <property type="entry name" value="Mrp_NBP35"/>
    <property type="match status" value="1"/>
</dbReference>
<dbReference type="Pfam" id="PF01883">
    <property type="entry name" value="FeS_assembly_P"/>
    <property type="match status" value="1"/>
</dbReference>
<comment type="subunit">
    <text evidence="6">Homodimer.</text>
</comment>
<sequence length="411" mass="42981">MTNTNSGLKQTVLDVLDKIIHPDTAKGLVSSQKVQGFSLQTGESGDAKIGFILEIDGGPSPLADSLKQKAEKAVLDIDGIEAVTVIMTSHSDRPQARAPSPEKTAQNAPLASGASRRMQKGDNVAAQDSKRPVPAGGPSKAAPPERAKIPGVNAMIAIASAKGGVGKSTVTSNLAIACAQLGLKVGILDTDVYGPSLPTMFGTAKTSPEQGKDGKLIPIEAHGIKTMSIGYLADTDAPMIWRGPVVVSAINQMMQDVAWADLDILFVDTPPGTGDIQLSLAQRAPLTAAIIVSTPQEVALADVRRGVAMFHKTHTPVLGIIENMAWFEDPVSKNRSYIFGEGGARRTAEALETPFLGELPIVQSIRESGDAGTPAALKAGPVQDSFRLLAEKIIASLEAPLGKAPPQIIFE</sequence>